<protein>
    <recommendedName>
        <fullName evidence="3">Phytanoyl-CoA dioxygenase</fullName>
    </recommendedName>
</protein>
<keyword evidence="2" id="KW-1185">Reference proteome</keyword>
<evidence type="ECO:0000313" key="1">
    <source>
        <dbReference type="EMBL" id="KAJ3214398.1"/>
    </source>
</evidence>
<dbReference type="SUPFAM" id="SSF51197">
    <property type="entry name" value="Clavaminate synthase-like"/>
    <property type="match status" value="1"/>
</dbReference>
<dbReference type="Proteomes" id="UP001211065">
    <property type="component" value="Unassembled WGS sequence"/>
</dbReference>
<dbReference type="EMBL" id="JADGJW010000624">
    <property type="protein sequence ID" value="KAJ3214398.1"/>
    <property type="molecule type" value="Genomic_DNA"/>
</dbReference>
<proteinExistence type="predicted"/>
<evidence type="ECO:0000313" key="2">
    <source>
        <dbReference type="Proteomes" id="UP001211065"/>
    </source>
</evidence>
<organism evidence="1 2">
    <name type="scientific">Clydaea vesicula</name>
    <dbReference type="NCBI Taxonomy" id="447962"/>
    <lineage>
        <taxon>Eukaryota</taxon>
        <taxon>Fungi</taxon>
        <taxon>Fungi incertae sedis</taxon>
        <taxon>Chytridiomycota</taxon>
        <taxon>Chytridiomycota incertae sedis</taxon>
        <taxon>Chytridiomycetes</taxon>
        <taxon>Lobulomycetales</taxon>
        <taxon>Lobulomycetaceae</taxon>
        <taxon>Clydaea</taxon>
    </lineage>
</organism>
<comment type="caution">
    <text evidence="1">The sequence shown here is derived from an EMBL/GenBank/DDBJ whole genome shotgun (WGS) entry which is preliminary data.</text>
</comment>
<dbReference type="Pfam" id="PF05721">
    <property type="entry name" value="PhyH"/>
    <property type="match status" value="1"/>
</dbReference>
<sequence length="277" mass="32407">MLKHWLHETKLTQSHKLLSFNFVDMEDSSHLLNDIISLHNKLHSEGYLLLENFLPKKKVLKARKTILKLTNNNPQDLLNRQDIYNHYSVLEVLESKKIFKLCQKLFTINCVPRTEIYNEGKKTELPVKYSRYPNVFTFPYKWLRAVEQGKYTGLHLDRYYLNKGSDNIVTFWIPLGNVSKENGAMSVIPNKFITNAIKIRIKNLLEKKLEDGNGESDGWLDESELEGVTFVSHDFKMGDVVVLTLDVLHKTLSNNLKEKRISCDTRWQPINDKYPPW</sequence>
<gene>
    <name evidence="1" type="ORF">HK099_006890</name>
</gene>
<dbReference type="InterPro" id="IPR008775">
    <property type="entry name" value="Phytyl_CoA_dOase-like"/>
</dbReference>
<name>A0AAD5TXQ7_9FUNG</name>
<dbReference type="PANTHER" id="PTHR40128:SF1">
    <property type="entry name" value="PHYTANOYL-COA HYDROXYLASE"/>
    <property type="match status" value="1"/>
</dbReference>
<reference evidence="1" key="1">
    <citation type="submission" date="2020-05" db="EMBL/GenBank/DDBJ databases">
        <title>Phylogenomic resolution of chytrid fungi.</title>
        <authorList>
            <person name="Stajich J.E."/>
            <person name="Amses K."/>
            <person name="Simmons R."/>
            <person name="Seto K."/>
            <person name="Myers J."/>
            <person name="Bonds A."/>
            <person name="Quandt C.A."/>
            <person name="Barry K."/>
            <person name="Liu P."/>
            <person name="Grigoriev I."/>
            <person name="Longcore J.E."/>
            <person name="James T.Y."/>
        </authorList>
    </citation>
    <scope>NUCLEOTIDE SEQUENCE</scope>
    <source>
        <strain evidence="1">JEL0476</strain>
    </source>
</reference>
<evidence type="ECO:0008006" key="3">
    <source>
        <dbReference type="Google" id="ProtNLM"/>
    </source>
</evidence>
<dbReference type="Gene3D" id="2.60.120.620">
    <property type="entry name" value="q2cbj1_9rhob like domain"/>
    <property type="match status" value="1"/>
</dbReference>
<dbReference type="AlphaFoldDB" id="A0AAD5TXQ7"/>
<accession>A0AAD5TXQ7</accession>
<dbReference type="PANTHER" id="PTHR40128">
    <property type="entry name" value="EXPRESSED PROTEIN"/>
    <property type="match status" value="1"/>
</dbReference>